<organism evidence="2 3">
    <name type="scientific">Novosphingobium colocasiae</name>
    <dbReference type="NCBI Taxonomy" id="1256513"/>
    <lineage>
        <taxon>Bacteria</taxon>
        <taxon>Pseudomonadati</taxon>
        <taxon>Pseudomonadota</taxon>
        <taxon>Alphaproteobacteria</taxon>
        <taxon>Sphingomonadales</taxon>
        <taxon>Sphingomonadaceae</taxon>
        <taxon>Novosphingobium</taxon>
    </lineage>
</organism>
<dbReference type="Proteomes" id="UP000648075">
    <property type="component" value="Unassembled WGS sequence"/>
</dbReference>
<dbReference type="EMBL" id="BMZA01000009">
    <property type="protein sequence ID" value="GGZ09041.1"/>
    <property type="molecule type" value="Genomic_DNA"/>
</dbReference>
<evidence type="ECO:0000313" key="2">
    <source>
        <dbReference type="EMBL" id="GGZ09041.1"/>
    </source>
</evidence>
<keyword evidence="1" id="KW-0472">Membrane</keyword>
<keyword evidence="1" id="KW-1133">Transmembrane helix</keyword>
<keyword evidence="3" id="KW-1185">Reference proteome</keyword>
<reference evidence="2" key="1">
    <citation type="journal article" date="2014" name="Int. J. Syst. Evol. Microbiol.">
        <title>Complete genome sequence of Corynebacterium casei LMG S-19264T (=DSM 44701T), isolated from a smear-ripened cheese.</title>
        <authorList>
            <consortium name="US DOE Joint Genome Institute (JGI-PGF)"/>
            <person name="Walter F."/>
            <person name="Albersmeier A."/>
            <person name="Kalinowski J."/>
            <person name="Ruckert C."/>
        </authorList>
    </citation>
    <scope>NUCLEOTIDE SEQUENCE</scope>
    <source>
        <strain evidence="2">KCTC 32255</strain>
    </source>
</reference>
<proteinExistence type="predicted"/>
<dbReference type="RefSeq" id="WP_189621539.1">
    <property type="nucleotide sequence ID" value="NZ_BMZA01000009.1"/>
</dbReference>
<protein>
    <submittedName>
        <fullName evidence="2">Uncharacterized protein</fullName>
    </submittedName>
</protein>
<keyword evidence="1" id="KW-0812">Transmembrane</keyword>
<gene>
    <name evidence="2" type="ORF">GCM10011614_24970</name>
</gene>
<feature type="transmembrane region" description="Helical" evidence="1">
    <location>
        <begin position="6"/>
        <end position="27"/>
    </location>
</feature>
<accession>A0A918PHZ3</accession>
<dbReference type="AlphaFoldDB" id="A0A918PHZ3"/>
<sequence>MTTADWALLISLFSLLIAMASFIWNVWQKFIFPKPRVRVTFMLMRIVGSDPPHRLLTLNFTNFGPGEIVIDCAVARPRTPWYKRRTRLGLLNPIANLAQPDEPTGPYAGGLPKKLAVGEEHILYFPYVAEMFMREPLACIGVHDSFRRTHWAPRGDFRKVVEQHRKDFPILNDNGAPT</sequence>
<comment type="caution">
    <text evidence="2">The sequence shown here is derived from an EMBL/GenBank/DDBJ whole genome shotgun (WGS) entry which is preliminary data.</text>
</comment>
<reference evidence="2" key="2">
    <citation type="submission" date="2020-09" db="EMBL/GenBank/DDBJ databases">
        <authorList>
            <person name="Sun Q."/>
            <person name="Kim S."/>
        </authorList>
    </citation>
    <scope>NUCLEOTIDE SEQUENCE</scope>
    <source>
        <strain evidence="2">KCTC 32255</strain>
    </source>
</reference>
<name>A0A918PHZ3_9SPHN</name>
<evidence type="ECO:0000313" key="3">
    <source>
        <dbReference type="Proteomes" id="UP000648075"/>
    </source>
</evidence>
<evidence type="ECO:0000256" key="1">
    <source>
        <dbReference type="SAM" id="Phobius"/>
    </source>
</evidence>